<keyword evidence="11" id="KW-0407">Ion channel</keyword>
<dbReference type="EMBL" id="NEDP02001786">
    <property type="protein sequence ID" value="OWF52486.1"/>
    <property type="molecule type" value="Genomic_DNA"/>
</dbReference>
<comment type="caution">
    <text evidence="17">The sequence shown here is derived from an EMBL/GenBank/DDBJ whole genome shotgun (WGS) entry which is preliminary data.</text>
</comment>
<dbReference type="SUPFAM" id="SSF53850">
    <property type="entry name" value="Periplasmic binding protein-like II"/>
    <property type="match status" value="1"/>
</dbReference>
<keyword evidence="10" id="KW-1071">Ligand-gated ion channel</keyword>
<dbReference type="Pfam" id="PF10613">
    <property type="entry name" value="Lig_chan-Glu_bd"/>
    <property type="match status" value="1"/>
</dbReference>
<keyword evidence="8 17" id="KW-0675">Receptor</keyword>
<dbReference type="InterPro" id="IPR019594">
    <property type="entry name" value="Glu/Gly-bd"/>
</dbReference>
<comment type="subcellular location">
    <subcellularLocation>
        <location evidence="1">Cell membrane</location>
        <topology evidence="1">Multi-pass membrane protein</topology>
    </subcellularLocation>
</comment>
<dbReference type="AlphaFoldDB" id="A0A210QUV0"/>
<feature type="transmembrane region" description="Helical" evidence="15">
    <location>
        <begin position="71"/>
        <end position="90"/>
    </location>
</feature>
<dbReference type="GO" id="GO:0038023">
    <property type="term" value="F:signaling receptor activity"/>
    <property type="evidence" value="ECO:0007669"/>
    <property type="project" value="InterPro"/>
</dbReference>
<evidence type="ECO:0000256" key="5">
    <source>
        <dbReference type="ARBA" id="ARBA00022989"/>
    </source>
</evidence>
<feature type="binding site" evidence="12">
    <location>
        <position position="32"/>
    </location>
    <ligand>
        <name>L-glutamate</name>
        <dbReference type="ChEBI" id="CHEBI:29985"/>
    </ligand>
</feature>
<keyword evidence="6" id="KW-0406">Ion transport</keyword>
<dbReference type="GO" id="GO:0050906">
    <property type="term" value="P:detection of stimulus involved in sensory perception"/>
    <property type="evidence" value="ECO:0007669"/>
    <property type="project" value="UniProtKB-ARBA"/>
</dbReference>
<evidence type="ECO:0000256" key="14">
    <source>
        <dbReference type="PIRSR" id="PIRSR601508-3"/>
    </source>
</evidence>
<dbReference type="GO" id="GO:0015276">
    <property type="term" value="F:ligand-gated monoatomic ion channel activity"/>
    <property type="evidence" value="ECO:0007669"/>
    <property type="project" value="InterPro"/>
</dbReference>
<evidence type="ECO:0000256" key="3">
    <source>
        <dbReference type="ARBA" id="ARBA00022475"/>
    </source>
</evidence>
<feature type="transmembrane region" description="Helical" evidence="15">
    <location>
        <begin position="111"/>
        <end position="130"/>
    </location>
</feature>
<keyword evidence="4 15" id="KW-0812">Transmembrane</keyword>
<evidence type="ECO:0000313" key="18">
    <source>
        <dbReference type="Proteomes" id="UP000242188"/>
    </source>
</evidence>
<dbReference type="Gene3D" id="3.40.190.10">
    <property type="entry name" value="Periplasmic binding protein-like II"/>
    <property type="match status" value="2"/>
</dbReference>
<accession>A0A210QUV0</accession>
<keyword evidence="7 15" id="KW-0472">Membrane</keyword>
<dbReference type="InterPro" id="IPR001508">
    <property type="entry name" value="Iono_Glu_rcpt_met"/>
</dbReference>
<dbReference type="SMART" id="SM00079">
    <property type="entry name" value="PBPe"/>
    <property type="match status" value="1"/>
</dbReference>
<dbReference type="Proteomes" id="UP000242188">
    <property type="component" value="Unassembled WGS sequence"/>
</dbReference>
<evidence type="ECO:0000256" key="12">
    <source>
        <dbReference type="PIRSR" id="PIRSR601508-1"/>
    </source>
</evidence>
<dbReference type="Gene3D" id="1.10.287.70">
    <property type="match status" value="1"/>
</dbReference>
<feature type="disulfide bond" evidence="14">
    <location>
        <begin position="257"/>
        <end position="312"/>
    </location>
</feature>
<keyword evidence="14" id="KW-1015">Disulfide bond</keyword>
<dbReference type="InterPro" id="IPR052192">
    <property type="entry name" value="Insect_Ionotropic_Sensory_Rcpt"/>
</dbReference>
<evidence type="ECO:0000256" key="11">
    <source>
        <dbReference type="ARBA" id="ARBA00023303"/>
    </source>
</evidence>
<dbReference type="OrthoDB" id="9997229at2759"/>
<evidence type="ECO:0000256" key="1">
    <source>
        <dbReference type="ARBA" id="ARBA00004651"/>
    </source>
</evidence>
<feature type="transmembrane region" description="Helical" evidence="15">
    <location>
        <begin position="331"/>
        <end position="353"/>
    </location>
</feature>
<feature type="domain" description="Ionotropic glutamate receptor C-terminal" evidence="16">
    <location>
        <begin position="71"/>
        <end position="308"/>
    </location>
</feature>
<evidence type="ECO:0000256" key="10">
    <source>
        <dbReference type="ARBA" id="ARBA00023286"/>
    </source>
</evidence>
<keyword evidence="5 15" id="KW-1133">Transmembrane helix</keyword>
<evidence type="ECO:0000259" key="16">
    <source>
        <dbReference type="SMART" id="SM00079"/>
    </source>
</evidence>
<keyword evidence="2" id="KW-0813">Transport</keyword>
<proteinExistence type="predicted"/>
<evidence type="ECO:0000256" key="8">
    <source>
        <dbReference type="ARBA" id="ARBA00023170"/>
    </source>
</evidence>
<name>A0A210QUV0_MIZYE</name>
<dbReference type="InterPro" id="IPR001320">
    <property type="entry name" value="Iontro_rcpt_C"/>
</dbReference>
<sequence>MLDNGSWTGLIGQLQRKDVDLVAAPLSITMQRERVMDFIHPFFHDHSEVLIQKPDPQETKWRTLIDPYSDTVIISIGLSLPLASLVLVALENISPVYSGDEREPNGSDLNSFLGSFWYLFGALLTQGGKYTPNAMSSRLFVGMWWLFCIISLATYSGNLIASLTVSKEKLPFKSLKEMVSQERFIWGTFGGTVFVTMFQESVIPEYNAIWRGMVRFNATDPSVLNKNPDQHMQKVLGGNYAYIAAKSEVDTQMTKQCGLATIDEKFLHMQYAFGVPNNSPYTDIFSLKTMKILESGLMNVWERKWWSRQKMCYEATWDQHKVIDLMDVQSAFYLIGIGIVLASLVIGVEWICFRIIRRNSKHQPAELYATDISALPV</sequence>
<organism evidence="17 18">
    <name type="scientific">Mizuhopecten yessoensis</name>
    <name type="common">Japanese scallop</name>
    <name type="synonym">Patinopecten yessoensis</name>
    <dbReference type="NCBI Taxonomy" id="6573"/>
    <lineage>
        <taxon>Eukaryota</taxon>
        <taxon>Metazoa</taxon>
        <taxon>Spiralia</taxon>
        <taxon>Lophotrochozoa</taxon>
        <taxon>Mollusca</taxon>
        <taxon>Bivalvia</taxon>
        <taxon>Autobranchia</taxon>
        <taxon>Pteriomorphia</taxon>
        <taxon>Pectinida</taxon>
        <taxon>Pectinoidea</taxon>
        <taxon>Pectinidae</taxon>
        <taxon>Mizuhopecten</taxon>
    </lineage>
</organism>
<dbReference type="PANTHER" id="PTHR42643:SF24">
    <property type="entry name" value="IONOTROPIC RECEPTOR 60A"/>
    <property type="match status" value="1"/>
</dbReference>
<evidence type="ECO:0000313" key="17">
    <source>
        <dbReference type="EMBL" id="OWF52486.1"/>
    </source>
</evidence>
<evidence type="ECO:0000256" key="7">
    <source>
        <dbReference type="ARBA" id="ARBA00023136"/>
    </source>
</evidence>
<evidence type="ECO:0000256" key="4">
    <source>
        <dbReference type="ARBA" id="ARBA00022692"/>
    </source>
</evidence>
<feature type="transmembrane region" description="Helical" evidence="15">
    <location>
        <begin position="184"/>
        <end position="203"/>
    </location>
</feature>
<evidence type="ECO:0000256" key="9">
    <source>
        <dbReference type="ARBA" id="ARBA00023180"/>
    </source>
</evidence>
<dbReference type="FunFam" id="1.10.287.70:FF:000143">
    <property type="entry name" value="Probable glutamate receptor"/>
    <property type="match status" value="1"/>
</dbReference>
<evidence type="ECO:0000256" key="13">
    <source>
        <dbReference type="PIRSR" id="PIRSR601508-2"/>
    </source>
</evidence>
<dbReference type="Pfam" id="PF00060">
    <property type="entry name" value="Lig_chan"/>
    <property type="match status" value="1"/>
</dbReference>
<keyword evidence="3" id="KW-1003">Cell membrane</keyword>
<reference evidence="17 18" key="1">
    <citation type="journal article" date="2017" name="Nat. Ecol. Evol.">
        <title>Scallop genome provides insights into evolution of bilaterian karyotype and development.</title>
        <authorList>
            <person name="Wang S."/>
            <person name="Zhang J."/>
            <person name="Jiao W."/>
            <person name="Li J."/>
            <person name="Xun X."/>
            <person name="Sun Y."/>
            <person name="Guo X."/>
            <person name="Huan P."/>
            <person name="Dong B."/>
            <person name="Zhang L."/>
            <person name="Hu X."/>
            <person name="Sun X."/>
            <person name="Wang J."/>
            <person name="Zhao C."/>
            <person name="Wang Y."/>
            <person name="Wang D."/>
            <person name="Huang X."/>
            <person name="Wang R."/>
            <person name="Lv J."/>
            <person name="Li Y."/>
            <person name="Zhang Z."/>
            <person name="Liu B."/>
            <person name="Lu W."/>
            <person name="Hui Y."/>
            <person name="Liang J."/>
            <person name="Zhou Z."/>
            <person name="Hou R."/>
            <person name="Li X."/>
            <person name="Liu Y."/>
            <person name="Li H."/>
            <person name="Ning X."/>
            <person name="Lin Y."/>
            <person name="Zhao L."/>
            <person name="Xing Q."/>
            <person name="Dou J."/>
            <person name="Li Y."/>
            <person name="Mao J."/>
            <person name="Guo H."/>
            <person name="Dou H."/>
            <person name="Li T."/>
            <person name="Mu C."/>
            <person name="Jiang W."/>
            <person name="Fu Q."/>
            <person name="Fu X."/>
            <person name="Miao Y."/>
            <person name="Liu J."/>
            <person name="Yu Q."/>
            <person name="Li R."/>
            <person name="Liao H."/>
            <person name="Li X."/>
            <person name="Kong Y."/>
            <person name="Jiang Z."/>
            <person name="Chourrout D."/>
            <person name="Li R."/>
            <person name="Bao Z."/>
        </authorList>
    </citation>
    <scope>NUCLEOTIDE SEQUENCE [LARGE SCALE GENOMIC DNA]</scope>
    <source>
        <strain evidence="17 18">PY_sf001</strain>
    </source>
</reference>
<feature type="site" description="Interaction with the cone snail toxin Con-ikot-ikot" evidence="13">
    <location>
        <position position="291"/>
    </location>
</feature>
<feature type="binding site" evidence="12">
    <location>
        <position position="27"/>
    </location>
    <ligand>
        <name>L-glutamate</name>
        <dbReference type="ChEBI" id="CHEBI:29985"/>
    </ligand>
</feature>
<keyword evidence="18" id="KW-1185">Reference proteome</keyword>
<dbReference type="PANTHER" id="PTHR42643">
    <property type="entry name" value="IONOTROPIC RECEPTOR 20A-RELATED"/>
    <property type="match status" value="1"/>
</dbReference>
<evidence type="ECO:0000256" key="2">
    <source>
        <dbReference type="ARBA" id="ARBA00022448"/>
    </source>
</evidence>
<dbReference type="PRINTS" id="PR00177">
    <property type="entry name" value="NMDARECEPTOR"/>
</dbReference>
<gene>
    <name evidence="17" type="ORF">KP79_PYT06856</name>
</gene>
<dbReference type="SUPFAM" id="SSF81324">
    <property type="entry name" value="Voltage-gated potassium channels"/>
    <property type="match status" value="1"/>
</dbReference>
<evidence type="ECO:0000256" key="15">
    <source>
        <dbReference type="SAM" id="Phobius"/>
    </source>
</evidence>
<evidence type="ECO:0000256" key="6">
    <source>
        <dbReference type="ARBA" id="ARBA00023065"/>
    </source>
</evidence>
<dbReference type="GO" id="GO:0005886">
    <property type="term" value="C:plasma membrane"/>
    <property type="evidence" value="ECO:0007669"/>
    <property type="project" value="UniProtKB-SubCell"/>
</dbReference>
<keyword evidence="9" id="KW-0325">Glycoprotein</keyword>
<feature type="binding site" evidence="12">
    <location>
        <position position="25"/>
    </location>
    <ligand>
        <name>L-glutamate</name>
        <dbReference type="ChEBI" id="CHEBI:29985"/>
    </ligand>
</feature>
<protein>
    <submittedName>
        <fullName evidence="17">Glutamate receptor ionotropic, kainate 2</fullName>
    </submittedName>
</protein>
<feature type="transmembrane region" description="Helical" evidence="15">
    <location>
        <begin position="142"/>
        <end position="163"/>
    </location>
</feature>